<accession>A0ABS1D724</accession>
<proteinExistence type="predicted"/>
<dbReference type="Proteomes" id="UP000697995">
    <property type="component" value="Unassembled WGS sequence"/>
</dbReference>
<protein>
    <recommendedName>
        <fullName evidence="4">DUF4129 domain-containing protein</fullName>
    </recommendedName>
</protein>
<feature type="transmembrane region" description="Helical" evidence="1">
    <location>
        <begin position="12"/>
        <end position="32"/>
    </location>
</feature>
<keyword evidence="1" id="KW-0812">Transmembrane</keyword>
<reference evidence="2 3" key="1">
    <citation type="journal article" date="2020" name="Microorganisms">
        <title>Osmotic Adaptation and Compatible Solute Biosynthesis of Phototrophic Bacteria as Revealed from Genome Analyses.</title>
        <authorList>
            <person name="Imhoff J.F."/>
            <person name="Rahn T."/>
            <person name="Kunzel S."/>
            <person name="Keller A."/>
            <person name="Neulinger S.C."/>
        </authorList>
    </citation>
    <scope>NUCLEOTIDE SEQUENCE [LARGE SCALE GENOMIC DNA]</scope>
    <source>
        <strain evidence="2 3">DSM 15382</strain>
    </source>
</reference>
<comment type="caution">
    <text evidence="2">The sequence shown here is derived from an EMBL/GenBank/DDBJ whole genome shotgun (WGS) entry which is preliminary data.</text>
</comment>
<keyword evidence="1" id="KW-1133">Transmembrane helix</keyword>
<organism evidence="2 3">
    <name type="scientific">Paracraurococcus ruber</name>
    <dbReference type="NCBI Taxonomy" id="77675"/>
    <lineage>
        <taxon>Bacteria</taxon>
        <taxon>Pseudomonadati</taxon>
        <taxon>Pseudomonadota</taxon>
        <taxon>Alphaproteobacteria</taxon>
        <taxon>Acetobacterales</taxon>
        <taxon>Roseomonadaceae</taxon>
        <taxon>Paracraurococcus</taxon>
    </lineage>
</organism>
<sequence length="166" mass="17711">MPPRLAEPPWSARLLLGMGAILVLLAGGAVLYQARRREAVVVEDAPDFARALDHWAHAAFLARPSPRAMKRFLNRLRFVAAVPESGAARLDGATVVGLGVLAHADRAALERYAAGGSLAPGAAPEVRDAIEAARWSQQEAGMPEFAPTREQARAFLALWSGVTVRA</sequence>
<evidence type="ECO:0000313" key="3">
    <source>
        <dbReference type="Proteomes" id="UP000697995"/>
    </source>
</evidence>
<evidence type="ECO:0000256" key="1">
    <source>
        <dbReference type="SAM" id="Phobius"/>
    </source>
</evidence>
<keyword evidence="1" id="KW-0472">Membrane</keyword>
<evidence type="ECO:0000313" key="2">
    <source>
        <dbReference type="EMBL" id="MBK1662533.1"/>
    </source>
</evidence>
<dbReference type="EMBL" id="NRSG01000601">
    <property type="protein sequence ID" value="MBK1662533.1"/>
    <property type="molecule type" value="Genomic_DNA"/>
</dbReference>
<name>A0ABS1D724_9PROT</name>
<gene>
    <name evidence="2" type="ORF">CKO45_30610</name>
</gene>
<evidence type="ECO:0008006" key="4">
    <source>
        <dbReference type="Google" id="ProtNLM"/>
    </source>
</evidence>
<dbReference type="RefSeq" id="WP_133223639.1">
    <property type="nucleotide sequence ID" value="NZ_SMOA01000620.1"/>
</dbReference>
<keyword evidence="3" id="KW-1185">Reference proteome</keyword>